<evidence type="ECO:0000256" key="1">
    <source>
        <dbReference type="SAM" id="MobiDB-lite"/>
    </source>
</evidence>
<protein>
    <submittedName>
        <fullName evidence="2">Uncharacterized protein</fullName>
    </submittedName>
</protein>
<proteinExistence type="predicted"/>
<dbReference type="AlphaFoldDB" id="L5LWX7"/>
<keyword evidence="3" id="KW-1185">Reference proteome</keyword>
<reference evidence="3" key="1">
    <citation type="journal article" date="2013" name="Science">
        <title>Comparative analysis of bat genomes provides insight into the evolution of flight and immunity.</title>
        <authorList>
            <person name="Zhang G."/>
            <person name="Cowled C."/>
            <person name="Shi Z."/>
            <person name="Huang Z."/>
            <person name="Bishop-Lilly K.A."/>
            <person name="Fang X."/>
            <person name="Wynne J.W."/>
            <person name="Xiong Z."/>
            <person name="Baker M.L."/>
            <person name="Zhao W."/>
            <person name="Tachedjian M."/>
            <person name="Zhu Y."/>
            <person name="Zhou P."/>
            <person name="Jiang X."/>
            <person name="Ng J."/>
            <person name="Yang L."/>
            <person name="Wu L."/>
            <person name="Xiao J."/>
            <person name="Feng Y."/>
            <person name="Chen Y."/>
            <person name="Sun X."/>
            <person name="Zhang Y."/>
            <person name="Marsh G.A."/>
            <person name="Crameri G."/>
            <person name="Broder C.C."/>
            <person name="Frey K.G."/>
            <person name="Wang L.F."/>
            <person name="Wang J."/>
        </authorList>
    </citation>
    <scope>NUCLEOTIDE SEQUENCE [LARGE SCALE GENOMIC DNA]</scope>
</reference>
<sequence>MSKSAVVLSGLAKLQGPHYGQRHGGSGSDNLGGDQKDSRAIGQRVDDRIEQNDEGHKRRGIPELLLADCTHGEMIPHEEPGSPTEIKCDFPFIRLKSEPARQ</sequence>
<evidence type="ECO:0000313" key="2">
    <source>
        <dbReference type="EMBL" id="ELK29963.1"/>
    </source>
</evidence>
<organism evidence="2 3">
    <name type="scientific">Myotis davidii</name>
    <name type="common">David's myotis</name>
    <dbReference type="NCBI Taxonomy" id="225400"/>
    <lineage>
        <taxon>Eukaryota</taxon>
        <taxon>Metazoa</taxon>
        <taxon>Chordata</taxon>
        <taxon>Craniata</taxon>
        <taxon>Vertebrata</taxon>
        <taxon>Euteleostomi</taxon>
        <taxon>Mammalia</taxon>
        <taxon>Eutheria</taxon>
        <taxon>Laurasiatheria</taxon>
        <taxon>Chiroptera</taxon>
        <taxon>Yangochiroptera</taxon>
        <taxon>Vespertilionidae</taxon>
        <taxon>Myotis</taxon>
    </lineage>
</organism>
<feature type="compositionally biased region" description="Basic and acidic residues" evidence="1">
    <location>
        <begin position="34"/>
        <end position="56"/>
    </location>
</feature>
<dbReference type="EMBL" id="KB107560">
    <property type="protein sequence ID" value="ELK29963.1"/>
    <property type="molecule type" value="Genomic_DNA"/>
</dbReference>
<name>L5LWX7_MYODS</name>
<feature type="region of interest" description="Disordered" evidence="1">
    <location>
        <begin position="15"/>
        <end position="61"/>
    </location>
</feature>
<gene>
    <name evidence="2" type="ORF">MDA_GLEAN10008610</name>
</gene>
<accession>L5LWX7</accession>
<dbReference type="Proteomes" id="UP000010556">
    <property type="component" value="Unassembled WGS sequence"/>
</dbReference>
<evidence type="ECO:0000313" key="3">
    <source>
        <dbReference type="Proteomes" id="UP000010556"/>
    </source>
</evidence>